<accession>A0A381Z0T4</accession>
<reference evidence="1" key="1">
    <citation type="submission" date="2018-05" db="EMBL/GenBank/DDBJ databases">
        <authorList>
            <person name="Lanie J.A."/>
            <person name="Ng W.-L."/>
            <person name="Kazmierczak K.M."/>
            <person name="Andrzejewski T.M."/>
            <person name="Davidsen T.M."/>
            <person name="Wayne K.J."/>
            <person name="Tettelin H."/>
            <person name="Glass J.I."/>
            <person name="Rusch D."/>
            <person name="Podicherti R."/>
            <person name="Tsui H.-C.T."/>
            <person name="Winkler M.E."/>
        </authorList>
    </citation>
    <scope>NUCLEOTIDE SEQUENCE</scope>
</reference>
<protein>
    <submittedName>
        <fullName evidence="1">Uncharacterized protein</fullName>
    </submittedName>
</protein>
<organism evidence="1">
    <name type="scientific">marine metagenome</name>
    <dbReference type="NCBI Taxonomy" id="408172"/>
    <lineage>
        <taxon>unclassified sequences</taxon>
        <taxon>metagenomes</taxon>
        <taxon>ecological metagenomes</taxon>
    </lineage>
</organism>
<name>A0A381Z0T4_9ZZZZ</name>
<proteinExistence type="predicted"/>
<evidence type="ECO:0000313" key="1">
    <source>
        <dbReference type="EMBL" id="SVA82433.1"/>
    </source>
</evidence>
<sequence length="41" mass="5082">MKKSTLLLLLAHHYSYCEILRKEIRRYGLNFFYLNNYINKT</sequence>
<gene>
    <name evidence="1" type="ORF">METZ01_LOCUS135287</name>
</gene>
<dbReference type="AlphaFoldDB" id="A0A381Z0T4"/>
<dbReference type="EMBL" id="UINC01019468">
    <property type="protein sequence ID" value="SVA82433.1"/>
    <property type="molecule type" value="Genomic_DNA"/>
</dbReference>